<comment type="function">
    <text evidence="7">Involved in DNA repair and RecF pathway recombination.</text>
</comment>
<keyword evidence="4 7" id="KW-0233">DNA recombination</keyword>
<evidence type="ECO:0000256" key="8">
    <source>
        <dbReference type="SAM" id="MobiDB-lite"/>
    </source>
</evidence>
<feature type="compositionally biased region" description="Gly residues" evidence="8">
    <location>
        <begin position="277"/>
        <end position="287"/>
    </location>
</feature>
<name>A0A1T4NGK2_9FIRM</name>
<dbReference type="SUPFAM" id="SSF50249">
    <property type="entry name" value="Nucleic acid-binding proteins"/>
    <property type="match status" value="1"/>
</dbReference>
<dbReference type="PANTHER" id="PTHR33991:SF1">
    <property type="entry name" value="DNA REPAIR PROTEIN RECO"/>
    <property type="match status" value="1"/>
</dbReference>
<comment type="similarity">
    <text evidence="1 7">Belongs to the RecO family.</text>
</comment>
<dbReference type="GO" id="GO:0006310">
    <property type="term" value="P:DNA recombination"/>
    <property type="evidence" value="ECO:0007669"/>
    <property type="project" value="UniProtKB-UniRule"/>
</dbReference>
<dbReference type="EMBL" id="FUXM01000007">
    <property type="protein sequence ID" value="SJZ78389.1"/>
    <property type="molecule type" value="Genomic_DNA"/>
</dbReference>
<dbReference type="InterPro" id="IPR003717">
    <property type="entry name" value="RecO"/>
</dbReference>
<evidence type="ECO:0000256" key="4">
    <source>
        <dbReference type="ARBA" id="ARBA00023172"/>
    </source>
</evidence>
<accession>A0A1T4NGK2</accession>
<evidence type="ECO:0000256" key="1">
    <source>
        <dbReference type="ARBA" id="ARBA00007452"/>
    </source>
</evidence>
<proteinExistence type="inferred from homology"/>
<dbReference type="NCBIfam" id="TIGR00613">
    <property type="entry name" value="reco"/>
    <property type="match status" value="1"/>
</dbReference>
<dbReference type="Proteomes" id="UP000189933">
    <property type="component" value="Unassembled WGS sequence"/>
</dbReference>
<keyword evidence="11" id="KW-1185">Reference proteome</keyword>
<dbReference type="Gene3D" id="1.20.1440.120">
    <property type="entry name" value="Recombination protein O, C-terminal domain"/>
    <property type="match status" value="1"/>
</dbReference>
<dbReference type="InterPro" id="IPR042242">
    <property type="entry name" value="RecO_C"/>
</dbReference>
<keyword evidence="3 7" id="KW-0227">DNA damage</keyword>
<dbReference type="InterPro" id="IPR037278">
    <property type="entry name" value="ARFGAP/RecO"/>
</dbReference>
<dbReference type="AlphaFoldDB" id="A0A1T4NGK2"/>
<dbReference type="InterPro" id="IPR022572">
    <property type="entry name" value="DNA_rep/recomb_RecO_N"/>
</dbReference>
<evidence type="ECO:0000256" key="6">
    <source>
        <dbReference type="ARBA" id="ARBA00033409"/>
    </source>
</evidence>
<gene>
    <name evidence="7" type="primary">recO</name>
    <name evidence="10" type="ORF">SAMN02745885_00897</name>
</gene>
<dbReference type="SUPFAM" id="SSF57863">
    <property type="entry name" value="ArfGap/RecO-like zinc finger"/>
    <property type="match status" value="1"/>
</dbReference>
<dbReference type="GO" id="GO:0043590">
    <property type="term" value="C:bacterial nucleoid"/>
    <property type="evidence" value="ECO:0007669"/>
    <property type="project" value="TreeGrafter"/>
</dbReference>
<dbReference type="GO" id="GO:0006302">
    <property type="term" value="P:double-strand break repair"/>
    <property type="evidence" value="ECO:0007669"/>
    <property type="project" value="TreeGrafter"/>
</dbReference>
<reference evidence="11" key="1">
    <citation type="submission" date="2017-02" db="EMBL/GenBank/DDBJ databases">
        <authorList>
            <person name="Varghese N."/>
            <person name="Submissions S."/>
        </authorList>
    </citation>
    <scope>NUCLEOTIDE SEQUENCE [LARGE SCALE GENOMIC DNA]</scope>
    <source>
        <strain evidence="11">DSM 16521</strain>
    </source>
</reference>
<dbReference type="PANTHER" id="PTHR33991">
    <property type="entry name" value="DNA REPAIR PROTEIN RECO"/>
    <property type="match status" value="1"/>
</dbReference>
<sequence>MALIQTEGLVLAVKPQSEADLLVTLFSRELGKVQVAAKGVRKAASRRRALAQPLIHARYLLYEGSNYLHLNQGELISAFPELRQDLEKLLSAQYLLGLWERVLPLRQPAPRLYRLLGAALHLLAPLDTSLVLTYVEAQFLQVLGLRPEVNHCVQCRRPLGAGKSWWALAAGGLRGECCGPPYPGAVLLSPRLKRLLRCFFYLQPAELAALEVSAAELEAIHQLLAEHASQHLEGIKLQRPLIDLSAPVILGDERGNQDGNGTVRKNGYSAAENRGDLSGGPAGPGGD</sequence>
<dbReference type="RefSeq" id="WP_078664994.1">
    <property type="nucleotide sequence ID" value="NZ_FUXM01000007.1"/>
</dbReference>
<evidence type="ECO:0000256" key="3">
    <source>
        <dbReference type="ARBA" id="ARBA00022763"/>
    </source>
</evidence>
<evidence type="ECO:0000256" key="7">
    <source>
        <dbReference type="HAMAP-Rule" id="MF_00201"/>
    </source>
</evidence>
<dbReference type="Pfam" id="PF11967">
    <property type="entry name" value="RecO_N"/>
    <property type="match status" value="1"/>
</dbReference>
<dbReference type="OrthoDB" id="9797083at2"/>
<dbReference type="Gene3D" id="2.40.50.140">
    <property type="entry name" value="Nucleic acid-binding proteins"/>
    <property type="match status" value="1"/>
</dbReference>
<dbReference type="Pfam" id="PF02565">
    <property type="entry name" value="RecO_C"/>
    <property type="match status" value="1"/>
</dbReference>
<dbReference type="InterPro" id="IPR012340">
    <property type="entry name" value="NA-bd_OB-fold"/>
</dbReference>
<feature type="domain" description="DNA replication/recombination mediator RecO N-terminal" evidence="9">
    <location>
        <begin position="1"/>
        <end position="79"/>
    </location>
</feature>
<protein>
    <recommendedName>
        <fullName evidence="2 7">DNA repair protein RecO</fullName>
    </recommendedName>
    <alternativeName>
        <fullName evidence="6 7">Recombination protein O</fullName>
    </alternativeName>
</protein>
<evidence type="ECO:0000259" key="9">
    <source>
        <dbReference type="Pfam" id="PF11967"/>
    </source>
</evidence>
<feature type="region of interest" description="Disordered" evidence="8">
    <location>
        <begin position="253"/>
        <end position="287"/>
    </location>
</feature>
<evidence type="ECO:0000256" key="2">
    <source>
        <dbReference type="ARBA" id="ARBA00021310"/>
    </source>
</evidence>
<evidence type="ECO:0000256" key="5">
    <source>
        <dbReference type="ARBA" id="ARBA00023204"/>
    </source>
</evidence>
<keyword evidence="5 7" id="KW-0234">DNA repair</keyword>
<dbReference type="HAMAP" id="MF_00201">
    <property type="entry name" value="RecO"/>
    <property type="match status" value="1"/>
</dbReference>
<evidence type="ECO:0000313" key="11">
    <source>
        <dbReference type="Proteomes" id="UP000189933"/>
    </source>
</evidence>
<evidence type="ECO:0000313" key="10">
    <source>
        <dbReference type="EMBL" id="SJZ78389.1"/>
    </source>
</evidence>
<organism evidence="10 11">
    <name type="scientific">Carboxydocella sporoproducens DSM 16521</name>
    <dbReference type="NCBI Taxonomy" id="1121270"/>
    <lineage>
        <taxon>Bacteria</taxon>
        <taxon>Bacillati</taxon>
        <taxon>Bacillota</taxon>
        <taxon>Clostridia</taxon>
        <taxon>Eubacteriales</taxon>
        <taxon>Clostridiales Family XVI. Incertae Sedis</taxon>
        <taxon>Carboxydocella</taxon>
    </lineage>
</organism>